<dbReference type="Pfam" id="PF00389">
    <property type="entry name" value="2-Hacid_dh"/>
    <property type="match status" value="1"/>
</dbReference>
<dbReference type="SUPFAM" id="SSF51735">
    <property type="entry name" value="NAD(P)-binding Rossmann-fold domains"/>
    <property type="match status" value="1"/>
</dbReference>
<reference evidence="7 8" key="1">
    <citation type="submission" date="2014-10" db="EMBL/GenBank/DDBJ databases">
        <title>Draft genome sequence of Actinoplanes utahensis NRRL 12052.</title>
        <authorList>
            <person name="Velasco-Bucheli B."/>
            <person name="del Cerro C."/>
            <person name="Hormigo D."/>
            <person name="Garcia J.L."/>
            <person name="Acebal C."/>
            <person name="Arroyo M."/>
            <person name="de la Mata I."/>
        </authorList>
    </citation>
    <scope>NUCLEOTIDE SEQUENCE [LARGE SCALE GENOMIC DNA]</scope>
    <source>
        <strain evidence="7 8">NRRL 12052</strain>
    </source>
</reference>
<comment type="caution">
    <text evidence="7">The sequence shown here is derived from an EMBL/GenBank/DDBJ whole genome shotgun (WGS) entry which is preliminary data.</text>
</comment>
<dbReference type="eggNOG" id="COG1052">
    <property type="taxonomic scope" value="Bacteria"/>
</dbReference>
<dbReference type="InterPro" id="IPR006140">
    <property type="entry name" value="D-isomer_DH_NAD-bd"/>
</dbReference>
<dbReference type="GO" id="GO:0016616">
    <property type="term" value="F:oxidoreductase activity, acting on the CH-OH group of donors, NAD or NADP as acceptor"/>
    <property type="evidence" value="ECO:0007669"/>
    <property type="project" value="InterPro"/>
</dbReference>
<keyword evidence="3" id="KW-0520">NAD</keyword>
<dbReference type="PANTHER" id="PTHR43761">
    <property type="entry name" value="D-ISOMER SPECIFIC 2-HYDROXYACID DEHYDROGENASE FAMILY PROTEIN (AFU_ORTHOLOGUE AFUA_1G13630)"/>
    <property type="match status" value="1"/>
</dbReference>
<dbReference type="Pfam" id="PF02826">
    <property type="entry name" value="2-Hacid_dh_C"/>
    <property type="match status" value="1"/>
</dbReference>
<dbReference type="RefSeq" id="WP_043526601.1">
    <property type="nucleotide sequence ID" value="NZ_BAABKU010000048.1"/>
</dbReference>
<dbReference type="EMBL" id="JRTT01000023">
    <property type="protein sequence ID" value="KHD75794.1"/>
    <property type="molecule type" value="Genomic_DNA"/>
</dbReference>
<evidence type="ECO:0000259" key="6">
    <source>
        <dbReference type="Pfam" id="PF02826"/>
    </source>
</evidence>
<dbReference type="InterPro" id="IPR050418">
    <property type="entry name" value="D-iso_2-hydroxyacid_DH_PdxB"/>
</dbReference>
<name>A0A0A6UND1_ACTUT</name>
<dbReference type="Gene3D" id="3.40.50.720">
    <property type="entry name" value="NAD(P)-binding Rossmann-like Domain"/>
    <property type="match status" value="2"/>
</dbReference>
<keyword evidence="2 4" id="KW-0560">Oxidoreductase</keyword>
<gene>
    <name evidence="7" type="ORF">MB27_20315</name>
</gene>
<evidence type="ECO:0000256" key="4">
    <source>
        <dbReference type="RuleBase" id="RU003719"/>
    </source>
</evidence>
<evidence type="ECO:0000256" key="2">
    <source>
        <dbReference type="ARBA" id="ARBA00023002"/>
    </source>
</evidence>
<dbReference type="AlphaFoldDB" id="A0A0A6UND1"/>
<evidence type="ECO:0000256" key="3">
    <source>
        <dbReference type="ARBA" id="ARBA00023027"/>
    </source>
</evidence>
<dbReference type="InterPro" id="IPR006139">
    <property type="entry name" value="D-isomer_2_OHA_DH_cat_dom"/>
</dbReference>
<feature type="domain" description="D-isomer specific 2-hydroxyacid dehydrogenase NAD-binding" evidence="6">
    <location>
        <begin position="129"/>
        <end position="252"/>
    </location>
</feature>
<dbReference type="SUPFAM" id="SSF52283">
    <property type="entry name" value="Formate/glycerate dehydrogenase catalytic domain-like"/>
    <property type="match status" value="1"/>
</dbReference>
<evidence type="ECO:0000313" key="7">
    <source>
        <dbReference type="EMBL" id="KHD75794.1"/>
    </source>
</evidence>
<evidence type="ECO:0008006" key="9">
    <source>
        <dbReference type="Google" id="ProtNLM"/>
    </source>
</evidence>
<organism evidence="7 8">
    <name type="scientific">Actinoplanes utahensis</name>
    <dbReference type="NCBI Taxonomy" id="1869"/>
    <lineage>
        <taxon>Bacteria</taxon>
        <taxon>Bacillati</taxon>
        <taxon>Actinomycetota</taxon>
        <taxon>Actinomycetes</taxon>
        <taxon>Micromonosporales</taxon>
        <taxon>Micromonosporaceae</taxon>
        <taxon>Actinoplanes</taxon>
    </lineage>
</organism>
<protein>
    <recommendedName>
        <fullName evidence="9">D-isomer specific 2-hydroxyacid dehydrogenase NAD-binding domain-containing protein</fullName>
    </recommendedName>
</protein>
<dbReference type="STRING" id="1869.MB27_20315"/>
<accession>A0A0A6UND1</accession>
<comment type="similarity">
    <text evidence="1 4">Belongs to the D-isomer specific 2-hydroxyacid dehydrogenase family.</text>
</comment>
<dbReference type="OrthoDB" id="9793626at2"/>
<dbReference type="Proteomes" id="UP000054537">
    <property type="component" value="Unassembled WGS sequence"/>
</dbReference>
<sequence>MPSTVFHQISVLPGVWASPGLLDRLRPLSRRQPLVLDAWPHDDSDTGRSFARTDAVLAGWKDTLDADRLGRLPDLRYIGLRATSTGRVDLDYAGRHGITVAPIEGYGDAGTVEFVTEQLLRHARHGGEARGELAGRRLGIVGYGRVGRAVGRVAQALGMDVAFHTPTARTAAAGEPRWSPLPELLASADLLTFHSPAYRHAVRPDQLRLIPDGTFVVITTLGLPMDAAALRSWQSARGGRVVLDLCAADGLPGDLRDLPGLEIHDLYAARTADSVRRAEAQVLANLAAALTPHPAGCQCCLSGAETALTTSRQKGI</sequence>
<feature type="domain" description="D-isomer specific 2-hydroxyacid dehydrogenase catalytic" evidence="5">
    <location>
        <begin position="42"/>
        <end position="291"/>
    </location>
</feature>
<evidence type="ECO:0000259" key="5">
    <source>
        <dbReference type="Pfam" id="PF00389"/>
    </source>
</evidence>
<evidence type="ECO:0000313" key="8">
    <source>
        <dbReference type="Proteomes" id="UP000054537"/>
    </source>
</evidence>
<dbReference type="PANTHER" id="PTHR43761:SF1">
    <property type="entry name" value="D-ISOMER SPECIFIC 2-HYDROXYACID DEHYDROGENASE CATALYTIC DOMAIN-CONTAINING PROTEIN-RELATED"/>
    <property type="match status" value="1"/>
</dbReference>
<dbReference type="GO" id="GO:0051287">
    <property type="term" value="F:NAD binding"/>
    <property type="evidence" value="ECO:0007669"/>
    <property type="project" value="InterPro"/>
</dbReference>
<proteinExistence type="inferred from homology"/>
<evidence type="ECO:0000256" key="1">
    <source>
        <dbReference type="ARBA" id="ARBA00005854"/>
    </source>
</evidence>
<dbReference type="InterPro" id="IPR036291">
    <property type="entry name" value="NAD(P)-bd_dom_sf"/>
</dbReference>
<keyword evidence="8" id="KW-1185">Reference proteome</keyword>